<dbReference type="EMBL" id="CAJVQC010058689">
    <property type="protein sequence ID" value="CAG8798961.1"/>
    <property type="molecule type" value="Genomic_DNA"/>
</dbReference>
<feature type="non-terminal residue" evidence="1">
    <location>
        <position position="73"/>
    </location>
</feature>
<comment type="caution">
    <text evidence="1">The sequence shown here is derived from an EMBL/GenBank/DDBJ whole genome shotgun (WGS) entry which is preliminary data.</text>
</comment>
<evidence type="ECO:0000313" key="2">
    <source>
        <dbReference type="Proteomes" id="UP000789920"/>
    </source>
</evidence>
<evidence type="ECO:0000313" key="1">
    <source>
        <dbReference type="EMBL" id="CAG8798961.1"/>
    </source>
</evidence>
<sequence length="73" mass="8600">MFSNKRKEKTTLSNQQRKNIIAFKEKHPSISHIDLVTWVKDNMGFEVHPSTIGHLIKNKDNIRDNLNTKRQKT</sequence>
<dbReference type="Proteomes" id="UP000789920">
    <property type="component" value="Unassembled WGS sequence"/>
</dbReference>
<reference evidence="1" key="1">
    <citation type="submission" date="2021-06" db="EMBL/GenBank/DDBJ databases">
        <authorList>
            <person name="Kallberg Y."/>
            <person name="Tangrot J."/>
            <person name="Rosling A."/>
        </authorList>
    </citation>
    <scope>NUCLEOTIDE SEQUENCE</scope>
    <source>
        <strain evidence="1">MA461A</strain>
    </source>
</reference>
<name>A0ACA9RLZ7_9GLOM</name>
<proteinExistence type="predicted"/>
<gene>
    <name evidence="1" type="ORF">RPERSI_LOCUS20618</name>
</gene>
<protein>
    <submittedName>
        <fullName evidence="1">8439_t:CDS:1</fullName>
    </submittedName>
</protein>
<accession>A0ACA9RLZ7</accession>
<organism evidence="1 2">
    <name type="scientific">Racocetra persica</name>
    <dbReference type="NCBI Taxonomy" id="160502"/>
    <lineage>
        <taxon>Eukaryota</taxon>
        <taxon>Fungi</taxon>
        <taxon>Fungi incertae sedis</taxon>
        <taxon>Mucoromycota</taxon>
        <taxon>Glomeromycotina</taxon>
        <taxon>Glomeromycetes</taxon>
        <taxon>Diversisporales</taxon>
        <taxon>Gigasporaceae</taxon>
        <taxon>Racocetra</taxon>
    </lineage>
</organism>
<keyword evidence="2" id="KW-1185">Reference proteome</keyword>